<evidence type="ECO:0000259" key="4">
    <source>
        <dbReference type="Pfam" id="PF08450"/>
    </source>
</evidence>
<dbReference type="InterPro" id="IPR011042">
    <property type="entry name" value="6-blade_b-propeller_TolB-like"/>
</dbReference>
<dbReference type="AlphaFoldDB" id="A6DKU5"/>
<dbReference type="PANTHER" id="PTHR10907">
    <property type="entry name" value="REGUCALCIN"/>
    <property type="match status" value="1"/>
</dbReference>
<dbReference type="EMBL" id="ABCK01000007">
    <property type="protein sequence ID" value="EDM27993.1"/>
    <property type="molecule type" value="Genomic_DNA"/>
</dbReference>
<sequence length="290" mass="32475">MDCKLTVIDYSVSELGESPVWDHRNNCFYWLDVLKGKVFSYQKGHKPQLRIQLPYSIGALALCDDINILLLATERGLAFYDLQQSKFKKICDPEQGLSENRFNDAKCDAQGRFWAGTMAKNGRGTEGHLYCLKGDQRIKTKLSNINCSNGLAWSEDKMYYIDTGQGGIDEFDYDPLSGNISNRRRLFSLKVEEGLLDGMSMDQDGLLWVALWGAGAVIAVDPAKAEEVDRISLPVSQITSCTFGGKDLSTLFITTASIGIKQKEEPLAGHVFTYQMPNKGQQTHFYKLAR</sequence>
<evidence type="ECO:0000256" key="2">
    <source>
        <dbReference type="PIRSR" id="PIRSR605511-1"/>
    </source>
</evidence>
<proteinExistence type="inferred from homology"/>
<feature type="active site" description="Proton donor/acceptor" evidence="2">
    <location>
        <position position="197"/>
    </location>
</feature>
<name>A6DKU5_9BACT</name>
<organism evidence="5 6">
    <name type="scientific">Lentisphaera araneosa HTCC2155</name>
    <dbReference type="NCBI Taxonomy" id="313628"/>
    <lineage>
        <taxon>Bacteria</taxon>
        <taxon>Pseudomonadati</taxon>
        <taxon>Lentisphaerota</taxon>
        <taxon>Lentisphaeria</taxon>
        <taxon>Lentisphaerales</taxon>
        <taxon>Lentisphaeraceae</taxon>
        <taxon>Lentisphaera</taxon>
    </lineage>
</organism>
<accession>A6DKU5</accession>
<dbReference type="eggNOG" id="COG3386">
    <property type="taxonomic scope" value="Bacteria"/>
</dbReference>
<dbReference type="GO" id="GO:0004341">
    <property type="term" value="F:gluconolactonase activity"/>
    <property type="evidence" value="ECO:0007669"/>
    <property type="project" value="TreeGrafter"/>
</dbReference>
<dbReference type="PANTHER" id="PTHR10907:SF47">
    <property type="entry name" value="REGUCALCIN"/>
    <property type="match status" value="1"/>
</dbReference>
<comment type="cofactor">
    <cofactor evidence="3">
        <name>Zn(2+)</name>
        <dbReference type="ChEBI" id="CHEBI:29105"/>
    </cofactor>
    <text evidence="3">Binds 1 divalent metal cation per subunit.</text>
</comment>
<dbReference type="InterPro" id="IPR013658">
    <property type="entry name" value="SGL"/>
</dbReference>
<keyword evidence="3" id="KW-0479">Metal-binding</keyword>
<dbReference type="STRING" id="313628.LNTAR_01290"/>
<feature type="binding site" evidence="3">
    <location>
        <position position="197"/>
    </location>
    <ligand>
        <name>a divalent metal cation</name>
        <dbReference type="ChEBI" id="CHEBI:60240"/>
    </ligand>
</feature>
<gene>
    <name evidence="5" type="ORF">LNTAR_01290</name>
</gene>
<dbReference type="GO" id="GO:0005509">
    <property type="term" value="F:calcium ion binding"/>
    <property type="evidence" value="ECO:0007669"/>
    <property type="project" value="TreeGrafter"/>
</dbReference>
<dbReference type="OrthoDB" id="2633250at2"/>
<keyword evidence="3" id="KW-0862">Zinc</keyword>
<feature type="domain" description="SMP-30/Gluconolactonase/LRE-like region" evidence="4">
    <location>
        <begin position="15"/>
        <end position="256"/>
    </location>
</feature>
<dbReference type="InterPro" id="IPR005511">
    <property type="entry name" value="SMP-30"/>
</dbReference>
<feature type="binding site" evidence="3">
    <location>
        <position position="17"/>
    </location>
    <ligand>
        <name>a divalent metal cation</name>
        <dbReference type="ChEBI" id="CHEBI:60240"/>
    </ligand>
</feature>
<protein>
    <submittedName>
        <fullName evidence="5">Regucalcin family protein</fullName>
    </submittedName>
</protein>
<evidence type="ECO:0000256" key="1">
    <source>
        <dbReference type="ARBA" id="ARBA00008853"/>
    </source>
</evidence>
<dbReference type="GO" id="GO:0019853">
    <property type="term" value="P:L-ascorbic acid biosynthetic process"/>
    <property type="evidence" value="ECO:0007669"/>
    <property type="project" value="TreeGrafter"/>
</dbReference>
<dbReference type="Proteomes" id="UP000004947">
    <property type="component" value="Unassembled WGS sequence"/>
</dbReference>
<evidence type="ECO:0000313" key="5">
    <source>
        <dbReference type="EMBL" id="EDM27993.1"/>
    </source>
</evidence>
<feature type="binding site" evidence="3">
    <location>
        <position position="149"/>
    </location>
    <ligand>
        <name>a divalent metal cation</name>
        <dbReference type="ChEBI" id="CHEBI:60240"/>
    </ligand>
</feature>
<dbReference type="SUPFAM" id="SSF63829">
    <property type="entry name" value="Calcium-dependent phosphotriesterase"/>
    <property type="match status" value="1"/>
</dbReference>
<feature type="binding site" evidence="3">
    <location>
        <position position="101"/>
    </location>
    <ligand>
        <name>substrate</name>
    </ligand>
</feature>
<comment type="similarity">
    <text evidence="1">Belongs to the SMP-30/CGR1 family.</text>
</comment>
<dbReference type="Pfam" id="PF08450">
    <property type="entry name" value="SGL"/>
    <property type="match status" value="1"/>
</dbReference>
<dbReference type="PRINTS" id="PR01790">
    <property type="entry name" value="SMP30FAMILY"/>
</dbReference>
<comment type="caution">
    <text evidence="5">The sequence shown here is derived from an EMBL/GenBank/DDBJ whole genome shotgun (WGS) entry which is preliminary data.</text>
</comment>
<reference evidence="5 6" key="1">
    <citation type="journal article" date="2010" name="J. Bacteriol.">
        <title>Genome sequence of Lentisphaera araneosa HTCC2155T, the type species of the order Lentisphaerales in the phylum Lentisphaerae.</title>
        <authorList>
            <person name="Thrash J.C."/>
            <person name="Cho J.C."/>
            <person name="Vergin K.L."/>
            <person name="Morris R.M."/>
            <person name="Giovannoni S.J."/>
        </authorList>
    </citation>
    <scope>NUCLEOTIDE SEQUENCE [LARGE SCALE GENOMIC DNA]</scope>
    <source>
        <strain evidence="5 6">HTCC2155</strain>
    </source>
</reference>
<dbReference type="Gene3D" id="2.120.10.30">
    <property type="entry name" value="TolB, C-terminal domain"/>
    <property type="match status" value="1"/>
</dbReference>
<feature type="binding site" evidence="3">
    <location>
        <position position="103"/>
    </location>
    <ligand>
        <name>substrate</name>
    </ligand>
</feature>
<evidence type="ECO:0000313" key="6">
    <source>
        <dbReference type="Proteomes" id="UP000004947"/>
    </source>
</evidence>
<keyword evidence="6" id="KW-1185">Reference proteome</keyword>
<evidence type="ECO:0000256" key="3">
    <source>
        <dbReference type="PIRSR" id="PIRSR605511-2"/>
    </source>
</evidence>
<dbReference type="RefSeq" id="WP_007278507.1">
    <property type="nucleotide sequence ID" value="NZ_ABCK01000007.1"/>
</dbReference>